<keyword evidence="1" id="KW-0472">Membrane</keyword>
<dbReference type="STRING" id="1447716.AH68_04940"/>
<dbReference type="KEGG" id="bka:AH68_04940"/>
<dbReference type="AlphaFoldDB" id="A0A0A7I9F3"/>
<evidence type="ECO:0000256" key="1">
    <source>
        <dbReference type="SAM" id="Phobius"/>
    </source>
</evidence>
<reference evidence="2 3" key="1">
    <citation type="journal article" date="2015" name="Genome Announc.">
        <title>Complete and Assembled Genome Sequence of Bifidobacterium kashiwanohense PV20-2, Isolated from the Feces of an Anemic Kenyan Infant.</title>
        <authorList>
            <person name="Vazquez-Gutierrez P."/>
            <person name="Lacroix C."/>
            <person name="Chassard C."/>
            <person name="Klumpp J."/>
            <person name="Jans C."/>
            <person name="Stevens M.J."/>
        </authorList>
    </citation>
    <scope>NUCLEOTIDE SEQUENCE [LARGE SCALE GENOMIC DNA]</scope>
    <source>
        <strain evidence="2 3">PV20-2</strain>
    </source>
</reference>
<dbReference type="RefSeq" id="WP_039198128.1">
    <property type="nucleotide sequence ID" value="NZ_CP007456.1"/>
</dbReference>
<dbReference type="Proteomes" id="UP000030625">
    <property type="component" value="Chromosome"/>
</dbReference>
<keyword evidence="1" id="KW-0812">Transmembrane</keyword>
<feature type="transmembrane region" description="Helical" evidence="1">
    <location>
        <begin position="15"/>
        <end position="33"/>
    </location>
</feature>
<accession>A0A0A7I9F3</accession>
<dbReference type="EMBL" id="CP007456">
    <property type="protein sequence ID" value="AIZ15424.1"/>
    <property type="molecule type" value="Genomic_DNA"/>
</dbReference>
<evidence type="ECO:0000313" key="3">
    <source>
        <dbReference type="Proteomes" id="UP000030625"/>
    </source>
</evidence>
<proteinExistence type="predicted"/>
<feature type="transmembrane region" description="Helical" evidence="1">
    <location>
        <begin position="39"/>
        <end position="60"/>
    </location>
</feature>
<organism evidence="2 3">
    <name type="scientific">Bifidobacterium catenulatum PV20-2</name>
    <dbReference type="NCBI Taxonomy" id="1447716"/>
    <lineage>
        <taxon>Bacteria</taxon>
        <taxon>Bacillati</taxon>
        <taxon>Actinomycetota</taxon>
        <taxon>Actinomycetes</taxon>
        <taxon>Bifidobacteriales</taxon>
        <taxon>Bifidobacteriaceae</taxon>
        <taxon>Bifidobacterium</taxon>
    </lineage>
</organism>
<gene>
    <name evidence="2" type="ORF">AH68_04940</name>
</gene>
<keyword evidence="1" id="KW-1133">Transmembrane helix</keyword>
<protein>
    <submittedName>
        <fullName evidence="2">Uncharacterized protein</fullName>
    </submittedName>
</protein>
<evidence type="ECO:0000313" key="2">
    <source>
        <dbReference type="EMBL" id="AIZ15424.1"/>
    </source>
</evidence>
<dbReference type="HOGENOM" id="CLU_2767584_0_0_11"/>
<sequence>MSKDMEKIMYIIKKASYALNAIAMLAIIIIKIIANANPISIAILSFLYGAYVTIVFVILYDDHLEKEYE</sequence>
<name>A0A0A7I9F3_9BIFI</name>